<proteinExistence type="predicted"/>
<name>A0A0X3PX45_SCHSO</name>
<accession>A0A0X3PX45</accession>
<sequence>MPIVYSTALWCRNDDLRWIIVRPAFCCIYLTLFHPHLGTHLYSAYSAWGPSVPDGKSRQQQKHLSHCRAILSSKDDKHTPKPQLTVDSYLDCRFGSIGHRDRTLPRTSKLFGRVVYLRSTSLTE</sequence>
<dbReference type="EMBL" id="GEEE01006996">
    <property type="protein sequence ID" value="JAP56229.1"/>
    <property type="molecule type" value="Transcribed_RNA"/>
</dbReference>
<gene>
    <name evidence="1" type="ORF">TR137308</name>
</gene>
<protein>
    <submittedName>
        <fullName evidence="1">Uncharacterized protein</fullName>
    </submittedName>
</protein>
<evidence type="ECO:0000313" key="1">
    <source>
        <dbReference type="EMBL" id="JAP56229.1"/>
    </source>
</evidence>
<organism evidence="1">
    <name type="scientific">Schistocephalus solidus</name>
    <name type="common">Tapeworm</name>
    <dbReference type="NCBI Taxonomy" id="70667"/>
    <lineage>
        <taxon>Eukaryota</taxon>
        <taxon>Metazoa</taxon>
        <taxon>Spiralia</taxon>
        <taxon>Lophotrochozoa</taxon>
        <taxon>Platyhelminthes</taxon>
        <taxon>Cestoda</taxon>
        <taxon>Eucestoda</taxon>
        <taxon>Diphyllobothriidea</taxon>
        <taxon>Diphyllobothriidae</taxon>
        <taxon>Schistocephalus</taxon>
    </lineage>
</organism>
<reference evidence="1" key="1">
    <citation type="submission" date="2016-01" db="EMBL/GenBank/DDBJ databases">
        <title>Reference transcriptome for the parasite Schistocephalus solidus: insights into the molecular evolution of parasitism.</title>
        <authorList>
            <person name="Hebert F.O."/>
            <person name="Grambauer S."/>
            <person name="Barber I."/>
            <person name="Landry C.R."/>
            <person name="Aubin-Horth N."/>
        </authorList>
    </citation>
    <scope>NUCLEOTIDE SEQUENCE</scope>
</reference>
<dbReference type="AlphaFoldDB" id="A0A0X3PX45"/>